<dbReference type="PROSITE" id="PS51752">
    <property type="entry name" value="JACALIN_LECTIN"/>
    <property type="match status" value="1"/>
</dbReference>
<organism evidence="4 5">
    <name type="scientific">Striga hermonthica</name>
    <name type="common">Purple witchweed</name>
    <name type="synonym">Buchnera hermonthica</name>
    <dbReference type="NCBI Taxonomy" id="68872"/>
    <lineage>
        <taxon>Eukaryota</taxon>
        <taxon>Viridiplantae</taxon>
        <taxon>Streptophyta</taxon>
        <taxon>Embryophyta</taxon>
        <taxon>Tracheophyta</taxon>
        <taxon>Spermatophyta</taxon>
        <taxon>Magnoliopsida</taxon>
        <taxon>eudicotyledons</taxon>
        <taxon>Gunneridae</taxon>
        <taxon>Pentapetalae</taxon>
        <taxon>asterids</taxon>
        <taxon>lamiids</taxon>
        <taxon>Lamiales</taxon>
        <taxon>Orobanchaceae</taxon>
        <taxon>Buchnereae</taxon>
        <taxon>Striga</taxon>
    </lineage>
</organism>
<dbReference type="InterPro" id="IPR001229">
    <property type="entry name" value="Jacalin-like_lectin_dom"/>
</dbReference>
<dbReference type="GO" id="GO:0030246">
    <property type="term" value="F:carbohydrate binding"/>
    <property type="evidence" value="ECO:0007669"/>
    <property type="project" value="UniProtKB-KW"/>
</dbReference>
<sequence>MAISSVTRGAILEFPIYLFPTGNVSTRAIQFWYAVNFSGWAMSARHGDIHNLGPKFHVSIYLGLVRGNKDSNTLYSITSSTNRGSGSCLGDFKYELGEDRQFGSAPCIGYGTTEWDEKGHSAISHIFISHITLGVDSIQFRYNVGTVEPTMGQNSVANSTYICSITFGTNRAQYGPFGIKSRRSIFETFFKFDLGGDGQFGGFHGTADTRYLNSIGFYLKLRMT</sequence>
<dbReference type="Gene3D" id="2.100.10.30">
    <property type="entry name" value="Jacalin-like lectin domain"/>
    <property type="match status" value="2"/>
</dbReference>
<dbReference type="PANTHER" id="PTHR47293:SF81">
    <property type="entry name" value="INACTIVE PROTEIN RESTRICTED TEV MOVEMENT 1-LIKE"/>
    <property type="match status" value="1"/>
</dbReference>
<feature type="domain" description="Jacalin-type lectin" evidence="3">
    <location>
        <begin position="101"/>
        <end position="221"/>
    </location>
</feature>
<dbReference type="AlphaFoldDB" id="A0A9N7RKR3"/>
<dbReference type="Proteomes" id="UP001153555">
    <property type="component" value="Unassembled WGS sequence"/>
</dbReference>
<dbReference type="Pfam" id="PF01419">
    <property type="entry name" value="Jacalin"/>
    <property type="match status" value="1"/>
</dbReference>
<evidence type="ECO:0000256" key="2">
    <source>
        <dbReference type="ARBA" id="ARBA00022734"/>
    </source>
</evidence>
<keyword evidence="5" id="KW-1185">Reference proteome</keyword>
<reference evidence="4" key="1">
    <citation type="submission" date="2019-12" db="EMBL/GenBank/DDBJ databases">
        <authorList>
            <person name="Scholes J."/>
        </authorList>
    </citation>
    <scope>NUCLEOTIDE SEQUENCE</scope>
</reference>
<evidence type="ECO:0000313" key="4">
    <source>
        <dbReference type="EMBL" id="CAA0834860.1"/>
    </source>
</evidence>
<evidence type="ECO:0000256" key="1">
    <source>
        <dbReference type="ARBA" id="ARBA00006568"/>
    </source>
</evidence>
<proteinExistence type="inferred from homology"/>
<evidence type="ECO:0000259" key="3">
    <source>
        <dbReference type="PROSITE" id="PS51752"/>
    </source>
</evidence>
<dbReference type="SMART" id="SM00915">
    <property type="entry name" value="Jacalin"/>
    <property type="match status" value="1"/>
</dbReference>
<dbReference type="PANTHER" id="PTHR47293">
    <property type="entry name" value="JACALIN-RELATED LECTIN 3"/>
    <property type="match status" value="1"/>
</dbReference>
<dbReference type="EMBL" id="CACSLK010028053">
    <property type="protein sequence ID" value="CAA0834860.1"/>
    <property type="molecule type" value="Genomic_DNA"/>
</dbReference>
<gene>
    <name evidence="4" type="ORF">SHERM_02666</name>
</gene>
<evidence type="ECO:0000313" key="5">
    <source>
        <dbReference type="Proteomes" id="UP001153555"/>
    </source>
</evidence>
<accession>A0A9N7RKR3</accession>
<protein>
    <submittedName>
        <fullName evidence="4">Protein RESTRICTED TEV MOVEMENT 1</fullName>
    </submittedName>
</protein>
<keyword evidence="2" id="KW-0430">Lectin</keyword>
<name>A0A9N7RKR3_STRHE</name>
<comment type="caution">
    <text evidence="4">The sequence shown here is derived from an EMBL/GenBank/DDBJ whole genome shotgun (WGS) entry which is preliminary data.</text>
</comment>
<dbReference type="SUPFAM" id="SSF51101">
    <property type="entry name" value="Mannose-binding lectins"/>
    <property type="match status" value="1"/>
</dbReference>
<comment type="similarity">
    <text evidence="1">Belongs to the jacalin lectin family.</text>
</comment>
<dbReference type="InterPro" id="IPR036404">
    <property type="entry name" value="Jacalin-like_lectin_dom_sf"/>
</dbReference>